<feature type="compositionally biased region" description="Basic residues" evidence="2">
    <location>
        <begin position="531"/>
        <end position="541"/>
    </location>
</feature>
<keyword evidence="1" id="KW-0175">Coiled coil</keyword>
<dbReference type="GO" id="GO:0016592">
    <property type="term" value="C:mediator complex"/>
    <property type="evidence" value="ECO:0007669"/>
    <property type="project" value="TreeGrafter"/>
</dbReference>
<feature type="compositionally biased region" description="Low complexity" evidence="2">
    <location>
        <begin position="120"/>
        <end position="143"/>
    </location>
</feature>
<feature type="compositionally biased region" description="Basic residues" evidence="2">
    <location>
        <begin position="144"/>
        <end position="157"/>
    </location>
</feature>
<dbReference type="PANTHER" id="PTHR46007:SF8">
    <property type="entry name" value="C2H2-TYPE DOMAIN-CONTAINING PROTEIN"/>
    <property type="match status" value="1"/>
</dbReference>
<evidence type="ECO:0000313" key="4">
    <source>
        <dbReference type="Proteomes" id="UP000823405"/>
    </source>
</evidence>
<name>A0A9P6QYP3_9FUNG</name>
<feature type="compositionally biased region" description="Basic residues" evidence="2">
    <location>
        <begin position="380"/>
        <end position="394"/>
    </location>
</feature>
<evidence type="ECO:0000313" key="3">
    <source>
        <dbReference type="EMBL" id="KAG0304953.1"/>
    </source>
</evidence>
<feature type="compositionally biased region" description="Polar residues" evidence="2">
    <location>
        <begin position="554"/>
        <end position="572"/>
    </location>
</feature>
<feature type="compositionally biased region" description="Basic and acidic residues" evidence="2">
    <location>
        <begin position="949"/>
        <end position="963"/>
    </location>
</feature>
<feature type="compositionally biased region" description="Polar residues" evidence="2">
    <location>
        <begin position="846"/>
        <end position="858"/>
    </location>
</feature>
<feature type="region of interest" description="Disordered" evidence="2">
    <location>
        <begin position="943"/>
        <end position="963"/>
    </location>
</feature>
<protein>
    <submittedName>
        <fullName evidence="3">Uncharacterized protein</fullName>
    </submittedName>
</protein>
<feature type="region of interest" description="Disordered" evidence="2">
    <location>
        <begin position="710"/>
        <end position="750"/>
    </location>
</feature>
<dbReference type="GO" id="GO:0045944">
    <property type="term" value="P:positive regulation of transcription by RNA polymerase II"/>
    <property type="evidence" value="ECO:0007669"/>
    <property type="project" value="TreeGrafter"/>
</dbReference>
<organism evidence="3 4">
    <name type="scientific">Linnemannia gamsii</name>
    <dbReference type="NCBI Taxonomy" id="64522"/>
    <lineage>
        <taxon>Eukaryota</taxon>
        <taxon>Fungi</taxon>
        <taxon>Fungi incertae sedis</taxon>
        <taxon>Mucoromycota</taxon>
        <taxon>Mortierellomycotina</taxon>
        <taxon>Mortierellomycetes</taxon>
        <taxon>Mortierellales</taxon>
        <taxon>Mortierellaceae</taxon>
        <taxon>Linnemannia</taxon>
    </lineage>
</organism>
<feature type="compositionally biased region" description="Polar residues" evidence="2">
    <location>
        <begin position="89"/>
        <end position="106"/>
    </location>
</feature>
<feature type="region of interest" description="Disordered" evidence="2">
    <location>
        <begin position="833"/>
        <end position="872"/>
    </location>
</feature>
<feature type="compositionally biased region" description="Basic and acidic residues" evidence="2">
    <location>
        <begin position="710"/>
        <end position="720"/>
    </location>
</feature>
<dbReference type="Proteomes" id="UP000823405">
    <property type="component" value="Unassembled WGS sequence"/>
</dbReference>
<feature type="compositionally biased region" description="Acidic residues" evidence="2">
    <location>
        <begin position="180"/>
        <end position="190"/>
    </location>
</feature>
<dbReference type="PANTHER" id="PTHR46007">
    <property type="entry name" value="MEDIATOR OF RNA POLYMERASE II TRANSCRIPTION SUBUNIT 12"/>
    <property type="match status" value="1"/>
</dbReference>
<gene>
    <name evidence="3" type="ORF">BGZ97_001293</name>
</gene>
<sequence length="1140" mass="125718">MPLVSTHYFDPRPNYGAISAHSNNSTSSASTATTTTATTTSNNKKKQQDKIRSIYHQMGIGGLTQTPRSLPYSDFLLPHNNRLGPSATAPPQTTAEISSGQYQESWSMSGASGPLPPPSTSSSTFPSFHLRKSQSVGKSSGQKKGIKSPFKKLRRKQGSTSSSTTRDPQHALAFITSGESDSEAGNDNEQETTTFNTGGMTSRFGTGTSDHTNNSGSSTNTKHKSRNAAALFDAGLPQHPFRNLSFNYSYNSGGSGGNKSGATGGENGGSGEGQQQQYKEPSAARFKDLFKNVGSGLTGHHHHHHHHGHSHSQSMSATASPTMYPASSPSPSWDQYYPAVGGPGGAPVAGLMKPFQARGTFPRFGDFLSGDDQPSNAPRFRIKGPGRRKKKFSKKVSSSGGYVPAATDDEDSPAPVRSATTMFSGSGRQRHHTHQDEVGGSRRQQQSHHQHRFLPHLHYRHRSRSFDEGSRRNVDITWRLPATPSRPEAGFSNISPALREAKRKNQDPGVLLVELEPLPTKVVHDLAAIKSHHHHHLHHHSSSQSQQISVQSQTTGGPLNNVLAPSSTTASGFGSAPSGLTNHSNNSNNNNTPNNNISNSQNSSYYNPQMMTPLQQLQLQEQQQQYQQQHHHLQQQLLVRSKANPAAIFCTKSFLFKSYQSSRFRGHYVFRVVGDQLEYKRLPVALEESCSQYFRKADVTYRSLERKAKAIREERDERKRNSSRSQSQPQLLHQQQQQQHQLQHQNSLPLSAKITRTKSQELDEFYSTSTSDHSVATLSSFLKEGGGLSQGDSGRFLGGGAAAGSGTGTDKRRSFGDDILKSTVAWDYFSRSSSSAAGTPMPTEVLSDSSISNSTGFTGRSLRLSRGGGNSSYLNQRYNPENSNNALVRTFLGGPGTPGSDRIFKTDPLVEMNPYAAAAGVISFQSSTATSVMARPPLSRSRKRSWSSIKEERRRQEEEEENRFKEVERKFREELEQAIYGLELYLSGILKGLEYERFDAAADVRVVNDNRDTAIFSLYNGDRTNIMSLESPSTKLKYEFINRISISIMGHEEAEQNTLSETNPKDMRHHFNSLLNMSTGTLRDRSEGSTEDADLLLEMIDIRLRQQEANLRSMREDIQSTMTEIDSCLSQLDRIDERAK</sequence>
<comment type="caution">
    <text evidence="3">The sequence shown here is derived from an EMBL/GenBank/DDBJ whole genome shotgun (WGS) entry which is preliminary data.</text>
</comment>
<feature type="compositionally biased region" description="Low complexity" evidence="2">
    <location>
        <begin position="581"/>
        <end position="607"/>
    </location>
</feature>
<feature type="region of interest" description="Disordered" evidence="2">
    <location>
        <begin position="531"/>
        <end position="607"/>
    </location>
</feature>
<feature type="region of interest" description="Disordered" evidence="2">
    <location>
        <begin position="366"/>
        <end position="470"/>
    </location>
</feature>
<dbReference type="EMBL" id="JAAAIN010001261">
    <property type="protein sequence ID" value="KAG0304953.1"/>
    <property type="molecule type" value="Genomic_DNA"/>
</dbReference>
<accession>A0A9P6QYP3</accession>
<reference evidence="3" key="1">
    <citation type="journal article" date="2020" name="Fungal Divers.">
        <title>Resolving the Mortierellaceae phylogeny through synthesis of multi-gene phylogenetics and phylogenomics.</title>
        <authorList>
            <person name="Vandepol N."/>
            <person name="Liber J."/>
            <person name="Desiro A."/>
            <person name="Na H."/>
            <person name="Kennedy M."/>
            <person name="Barry K."/>
            <person name="Grigoriev I.V."/>
            <person name="Miller A.N."/>
            <person name="O'Donnell K."/>
            <person name="Stajich J.E."/>
            <person name="Bonito G."/>
        </authorList>
    </citation>
    <scope>NUCLEOTIDE SEQUENCE</scope>
    <source>
        <strain evidence="3">NVP60</strain>
    </source>
</reference>
<proteinExistence type="predicted"/>
<feature type="region of interest" description="Disordered" evidence="2">
    <location>
        <begin position="1"/>
        <end position="49"/>
    </location>
</feature>
<feature type="compositionally biased region" description="Polar residues" evidence="2">
    <location>
        <begin position="418"/>
        <end position="427"/>
    </location>
</feature>
<feature type="compositionally biased region" description="Polar residues" evidence="2">
    <location>
        <begin position="313"/>
        <end position="331"/>
    </location>
</feature>
<feature type="compositionally biased region" description="Basic residues" evidence="2">
    <location>
        <begin position="299"/>
        <end position="310"/>
    </location>
</feature>
<feature type="compositionally biased region" description="Low complexity" evidence="2">
    <location>
        <begin position="723"/>
        <end position="750"/>
    </location>
</feature>
<feature type="compositionally biased region" description="Basic residues" evidence="2">
    <location>
        <begin position="445"/>
        <end position="463"/>
    </location>
</feature>
<evidence type="ECO:0000256" key="2">
    <source>
        <dbReference type="SAM" id="MobiDB-lite"/>
    </source>
</evidence>
<feature type="compositionally biased region" description="Low complexity" evidence="2">
    <location>
        <begin position="19"/>
        <end position="42"/>
    </location>
</feature>
<feature type="compositionally biased region" description="Low complexity" evidence="2">
    <location>
        <begin position="542"/>
        <end position="553"/>
    </location>
</feature>
<feature type="coiled-coil region" evidence="1">
    <location>
        <begin position="1097"/>
        <end position="1124"/>
    </location>
</feature>
<feature type="non-terminal residue" evidence="3">
    <location>
        <position position="1140"/>
    </location>
</feature>
<dbReference type="InterPro" id="IPR051647">
    <property type="entry name" value="Mediator_comp_sub12"/>
</dbReference>
<feature type="compositionally biased region" description="Low complexity" evidence="2">
    <location>
        <begin position="859"/>
        <end position="872"/>
    </location>
</feature>
<feature type="region of interest" description="Disordered" evidence="2">
    <location>
        <begin position="71"/>
        <end position="224"/>
    </location>
</feature>
<feature type="compositionally biased region" description="Polar residues" evidence="2">
    <location>
        <begin position="191"/>
        <end position="220"/>
    </location>
</feature>
<dbReference type="OrthoDB" id="2445058at2759"/>
<feature type="compositionally biased region" description="Gly residues" evidence="2">
    <location>
        <begin position="257"/>
        <end position="272"/>
    </location>
</feature>
<dbReference type="AlphaFoldDB" id="A0A9P6QYP3"/>
<keyword evidence="4" id="KW-1185">Reference proteome</keyword>
<evidence type="ECO:0000256" key="1">
    <source>
        <dbReference type="SAM" id="Coils"/>
    </source>
</evidence>
<feature type="region of interest" description="Disordered" evidence="2">
    <location>
        <begin position="257"/>
        <end position="281"/>
    </location>
</feature>
<feature type="region of interest" description="Disordered" evidence="2">
    <location>
        <begin position="293"/>
        <end position="331"/>
    </location>
</feature>
<dbReference type="GO" id="GO:0003713">
    <property type="term" value="F:transcription coactivator activity"/>
    <property type="evidence" value="ECO:0007669"/>
    <property type="project" value="TreeGrafter"/>
</dbReference>